<comment type="caution">
    <text evidence="1">The sequence shown here is derived from an EMBL/GenBank/DDBJ whole genome shotgun (WGS) entry which is preliminary data.</text>
</comment>
<feature type="non-terminal residue" evidence="1">
    <location>
        <position position="1"/>
    </location>
</feature>
<gene>
    <name evidence="1" type="ORF">S01H1_34415</name>
</gene>
<sequence length="34" mass="3756">GGEMGSVIYDMEMTQTFYDFNVPVTIEVPAEATL</sequence>
<protein>
    <submittedName>
        <fullName evidence="1">Uncharacterized protein</fullName>
    </submittedName>
</protein>
<reference evidence="1" key="1">
    <citation type="journal article" date="2014" name="Front. Microbiol.">
        <title>High frequency of phylogenetically diverse reductive dehalogenase-homologous genes in deep subseafloor sedimentary metagenomes.</title>
        <authorList>
            <person name="Kawai M."/>
            <person name="Futagami T."/>
            <person name="Toyoda A."/>
            <person name="Takaki Y."/>
            <person name="Nishi S."/>
            <person name="Hori S."/>
            <person name="Arai W."/>
            <person name="Tsubouchi T."/>
            <person name="Morono Y."/>
            <person name="Uchiyama I."/>
            <person name="Ito T."/>
            <person name="Fujiyama A."/>
            <person name="Inagaki F."/>
            <person name="Takami H."/>
        </authorList>
    </citation>
    <scope>NUCLEOTIDE SEQUENCE</scope>
    <source>
        <strain evidence="1">Expedition CK06-06</strain>
    </source>
</reference>
<dbReference type="AlphaFoldDB" id="X0UD34"/>
<proteinExistence type="predicted"/>
<accession>X0UD34</accession>
<name>X0UD34_9ZZZZ</name>
<evidence type="ECO:0000313" key="1">
    <source>
        <dbReference type="EMBL" id="GAG03475.1"/>
    </source>
</evidence>
<dbReference type="EMBL" id="BARS01021426">
    <property type="protein sequence ID" value="GAG03475.1"/>
    <property type="molecule type" value="Genomic_DNA"/>
</dbReference>
<organism evidence="1">
    <name type="scientific">marine sediment metagenome</name>
    <dbReference type="NCBI Taxonomy" id="412755"/>
    <lineage>
        <taxon>unclassified sequences</taxon>
        <taxon>metagenomes</taxon>
        <taxon>ecological metagenomes</taxon>
    </lineage>
</organism>